<name>A0A1J4N0Z2_9ACTN</name>
<dbReference type="AlphaFoldDB" id="A0A1J4N0Z2"/>
<accession>A0A1J4N0Z2</accession>
<evidence type="ECO:0000313" key="3">
    <source>
        <dbReference type="Proteomes" id="UP000033772"/>
    </source>
</evidence>
<keyword evidence="3" id="KW-1185">Reference proteome</keyword>
<gene>
    <name evidence="2" type="ORF">UG56_018560</name>
</gene>
<dbReference type="OrthoDB" id="3772258at2"/>
<proteinExistence type="predicted"/>
<evidence type="ECO:0000256" key="1">
    <source>
        <dbReference type="SAM" id="SignalP"/>
    </source>
</evidence>
<dbReference type="Proteomes" id="UP000033772">
    <property type="component" value="Unassembled WGS sequence"/>
</dbReference>
<protein>
    <submittedName>
        <fullName evidence="2">Uncharacterized protein</fullName>
    </submittedName>
</protein>
<organism evidence="2 3">
    <name type="scientific">Nocardioides luteus</name>
    <dbReference type="NCBI Taxonomy" id="1844"/>
    <lineage>
        <taxon>Bacteria</taxon>
        <taxon>Bacillati</taxon>
        <taxon>Actinomycetota</taxon>
        <taxon>Actinomycetes</taxon>
        <taxon>Propionibacteriales</taxon>
        <taxon>Nocardioidaceae</taxon>
        <taxon>Nocardioides</taxon>
    </lineage>
</organism>
<feature type="signal peptide" evidence="1">
    <location>
        <begin position="1"/>
        <end position="27"/>
    </location>
</feature>
<keyword evidence="1" id="KW-0732">Signal</keyword>
<sequence>MLRKFTLAAAALALGATTLSLGGSAQAATTPSVNVTSACQGGAGVITVGARRSPSGGTIGTTVIRDVKRPNWSGFTMVGNSEPADPTTEPATLHPVDGVVRDTTKSTLAWPKPVMGLYFSGDYSVLCVGRVDQNPYRVIGMGPSSQITVRRDSGVVRVEGEASRLGKYRLTVRLWTPAGFQEKSTVVNVGVDTNIGEFRHRFTGFRRTNKFTKAVLITKHIRSGKTTTVTVRRTF</sequence>
<reference evidence="2" key="1">
    <citation type="submission" date="2016-10" db="EMBL/GenBank/DDBJ databases">
        <title>Draft Genome Sequence of Nocardioides luteus Strain BAFB, an Alkane-Degrading Bacterium Isolated from JP-7 Polluted Soil.</title>
        <authorList>
            <person name="Brown L."/>
            <person name="Ruiz O.N."/>
            <person name="Gunasekera T."/>
        </authorList>
    </citation>
    <scope>NUCLEOTIDE SEQUENCE [LARGE SCALE GENOMIC DNA]</scope>
    <source>
        <strain evidence="2">BAFB</strain>
    </source>
</reference>
<dbReference type="EMBL" id="JZDQ02000027">
    <property type="protein sequence ID" value="OIJ25238.1"/>
    <property type="molecule type" value="Genomic_DNA"/>
</dbReference>
<dbReference type="RefSeq" id="WP_045547285.1">
    <property type="nucleotide sequence ID" value="NZ_JZDQ02000027.1"/>
</dbReference>
<evidence type="ECO:0000313" key="2">
    <source>
        <dbReference type="EMBL" id="OIJ25238.1"/>
    </source>
</evidence>
<comment type="caution">
    <text evidence="2">The sequence shown here is derived from an EMBL/GenBank/DDBJ whole genome shotgun (WGS) entry which is preliminary data.</text>
</comment>
<feature type="chain" id="PRO_5009630432" evidence="1">
    <location>
        <begin position="28"/>
        <end position="235"/>
    </location>
</feature>